<dbReference type="EMBL" id="CP045810">
    <property type="protein sequence ID" value="QHN39635.1"/>
    <property type="molecule type" value="Genomic_DNA"/>
</dbReference>
<sequence length="353" mass="38636">MYGFGSPLPLCVKHATFVNEIHSPLYKGARIVPTTVDRPQFSAPELQIRSVDYGFFGPGSPTWKVWTAPTAAIGFQRAVALEHFDPALTAAVADLGGIYDDPFGRLDHTFAYFLIAAVGDSQMAIEASEHLMAVHAKSTGIDPVTGRRYSANNPDSQLWIHVTGWHSVLKCFEMYGPGPLSPDEEARYWEECVIAAQLQTCKGSGVPASRAEVREYFEQVRPSLCVSERARRGMHYLLFTPYSKGARLWLGAHLMAPAAISTLPRWMRELGGFELPWGLEVVYRPLVRAAVAAAASHPEALSAGLRQTIGPMTGKLYHQHITVSPPSTPSVVTVEDARKRYGRLGRGQSSSAS</sequence>
<evidence type="ECO:0000259" key="1">
    <source>
        <dbReference type="Pfam" id="PF09995"/>
    </source>
</evidence>
<evidence type="ECO:0000313" key="2">
    <source>
        <dbReference type="EMBL" id="QHN39635.1"/>
    </source>
</evidence>
<dbReference type="AlphaFoldDB" id="A0A857KJ83"/>
<dbReference type="Pfam" id="PF09995">
    <property type="entry name" value="MPAB_Lcp_cat"/>
    <property type="match status" value="1"/>
</dbReference>
<feature type="domain" description="ER-bound oxygenase mpaB/mpaB'/Rubber oxygenase catalytic" evidence="1">
    <location>
        <begin position="63"/>
        <end position="291"/>
    </location>
</feature>
<dbReference type="InterPro" id="IPR018713">
    <property type="entry name" value="MPAB/Lcp_cat_dom"/>
</dbReference>
<accession>A0A857KJ83</accession>
<organism evidence="2">
    <name type="scientific">Gordonia amarae</name>
    <dbReference type="NCBI Taxonomy" id="36821"/>
    <lineage>
        <taxon>Bacteria</taxon>
        <taxon>Bacillati</taxon>
        <taxon>Actinomycetota</taxon>
        <taxon>Actinomycetes</taxon>
        <taxon>Mycobacteriales</taxon>
        <taxon>Gordoniaceae</taxon>
        <taxon>Gordonia</taxon>
    </lineage>
</organism>
<gene>
    <name evidence="2" type="ORF">GII30_11095</name>
</gene>
<proteinExistence type="predicted"/>
<reference evidence="2" key="1">
    <citation type="journal article" date="2021" name="Nat. Microbiol.">
        <title>Cocultivation of an ultrasmall environmental parasitic bacterium with lytic ability against bacteria associated with wastewater foams.</title>
        <authorList>
            <person name="Batinovic S."/>
            <person name="Rose J.J.A."/>
            <person name="Ratcliffe J."/>
            <person name="Seviour R.J."/>
            <person name="Petrovski S."/>
        </authorList>
    </citation>
    <scope>NUCLEOTIDE SEQUENCE</scope>
    <source>
        <strain evidence="2">CON44</strain>
    </source>
</reference>
<dbReference type="PANTHER" id="PTHR36151">
    <property type="entry name" value="BLR2777 PROTEIN"/>
    <property type="match status" value="1"/>
</dbReference>
<name>A0A857KJ83_9ACTN</name>
<dbReference type="GO" id="GO:0016491">
    <property type="term" value="F:oxidoreductase activity"/>
    <property type="evidence" value="ECO:0007669"/>
    <property type="project" value="InterPro"/>
</dbReference>
<dbReference type="PANTHER" id="PTHR36151:SF3">
    <property type="entry name" value="ER-BOUND OXYGENASE MPAB_MPAB'_RUBBER OXYGENASE CATALYTIC DOMAIN-CONTAINING PROTEIN"/>
    <property type="match status" value="1"/>
</dbReference>
<protein>
    <submittedName>
        <fullName evidence="2">DUF2236 domain-containing protein</fullName>
    </submittedName>
</protein>